<dbReference type="PROSITE" id="PS01124">
    <property type="entry name" value="HTH_ARAC_FAMILY_2"/>
    <property type="match status" value="1"/>
</dbReference>
<dbReference type="InterPro" id="IPR050204">
    <property type="entry name" value="AraC_XylS_family_regulators"/>
</dbReference>
<name>A0ABN6LP80_9ENTR</name>
<evidence type="ECO:0000256" key="3">
    <source>
        <dbReference type="ARBA" id="ARBA00023159"/>
    </source>
</evidence>
<organism evidence="6 7">
    <name type="scientific">Phytobacter diazotrophicus</name>
    <dbReference type="NCBI Taxonomy" id="395631"/>
    <lineage>
        <taxon>Bacteria</taxon>
        <taxon>Pseudomonadati</taxon>
        <taxon>Pseudomonadota</taxon>
        <taxon>Gammaproteobacteria</taxon>
        <taxon>Enterobacterales</taxon>
        <taxon>Enterobacteriaceae</taxon>
        <taxon>Phytobacter</taxon>
    </lineage>
</organism>
<dbReference type="Proteomes" id="UP001320460">
    <property type="component" value="Chromosome"/>
</dbReference>
<accession>A0ABN6LP80</accession>
<dbReference type="InterPro" id="IPR018060">
    <property type="entry name" value="HTH_AraC"/>
</dbReference>
<dbReference type="PRINTS" id="PR00032">
    <property type="entry name" value="HTHARAC"/>
</dbReference>
<dbReference type="InterPro" id="IPR020449">
    <property type="entry name" value="Tscrpt_reg_AraC-type_HTH"/>
</dbReference>
<feature type="domain" description="HTH araC/xylS-type" evidence="5">
    <location>
        <begin position="199"/>
        <end position="301"/>
    </location>
</feature>
<evidence type="ECO:0000256" key="2">
    <source>
        <dbReference type="ARBA" id="ARBA00023125"/>
    </source>
</evidence>
<gene>
    <name evidence="6" type="ORF">PDTA9734_25150</name>
</gene>
<evidence type="ECO:0000259" key="5">
    <source>
        <dbReference type="PROSITE" id="PS01124"/>
    </source>
</evidence>
<keyword evidence="7" id="KW-1185">Reference proteome</keyword>
<keyword evidence="2" id="KW-0238">DNA-binding</keyword>
<keyword evidence="4" id="KW-0804">Transcription</keyword>
<dbReference type="PANTHER" id="PTHR46796:SF7">
    <property type="entry name" value="ARAC FAMILY TRANSCRIPTIONAL REGULATOR"/>
    <property type="match status" value="1"/>
</dbReference>
<dbReference type="SUPFAM" id="SSF51215">
    <property type="entry name" value="Regulatory protein AraC"/>
    <property type="match status" value="1"/>
</dbReference>
<proteinExistence type="predicted"/>
<dbReference type="Gene3D" id="1.10.10.60">
    <property type="entry name" value="Homeodomain-like"/>
    <property type="match status" value="2"/>
</dbReference>
<dbReference type="Pfam" id="PF12852">
    <property type="entry name" value="Cupin_6"/>
    <property type="match status" value="1"/>
</dbReference>
<dbReference type="PANTHER" id="PTHR46796">
    <property type="entry name" value="HTH-TYPE TRANSCRIPTIONAL ACTIVATOR RHAS-RELATED"/>
    <property type="match status" value="1"/>
</dbReference>
<dbReference type="InterPro" id="IPR037923">
    <property type="entry name" value="HTH-like"/>
</dbReference>
<dbReference type="RefSeq" id="WP_125124613.1">
    <property type="nucleotide sequence ID" value="NZ_AP025334.1"/>
</dbReference>
<keyword evidence="3" id="KW-0010">Activator</keyword>
<dbReference type="Pfam" id="PF12833">
    <property type="entry name" value="HTH_18"/>
    <property type="match status" value="1"/>
</dbReference>
<dbReference type="EMBL" id="AP025334">
    <property type="protein sequence ID" value="BDD51028.1"/>
    <property type="molecule type" value="Genomic_DNA"/>
</dbReference>
<reference evidence="6 7" key="1">
    <citation type="submission" date="2021-12" db="EMBL/GenBank/DDBJ databases">
        <title>Complete genome sequence of Phytobacter diazotrophicus TA9734.</title>
        <authorList>
            <person name="Kubota H."/>
            <person name="Nakayama Y."/>
            <person name="Ariyoshi T."/>
        </authorList>
    </citation>
    <scope>NUCLEOTIDE SEQUENCE [LARGE SCALE GENOMIC DNA]</scope>
    <source>
        <strain evidence="6 7">TA9734</strain>
    </source>
</reference>
<protein>
    <submittedName>
        <fullName evidence="6">AraC family transcriptional regulator</fullName>
    </submittedName>
</protein>
<dbReference type="InterPro" id="IPR009057">
    <property type="entry name" value="Homeodomain-like_sf"/>
</dbReference>
<dbReference type="InterPro" id="IPR018062">
    <property type="entry name" value="HTH_AraC-typ_CS"/>
</dbReference>
<dbReference type="SMART" id="SM00342">
    <property type="entry name" value="HTH_ARAC"/>
    <property type="match status" value="1"/>
</dbReference>
<sequence>MDNLSSLLAVLAPQCVVNLHCRFNGRWAADHQQLPAGIVPWHVIMRGEARLHIAGKTLNVRAGDILLLPQGSPHILESLVDWGQVVPAQGHHNGILTQVRTEGSGPSVEVLCGEFYFGADCTWLFAEESELIHLQPAERKSFPELEMLLTMLVRESQNSLPGSMAMVKGLANTLLAMMLRILLSLREPPPGMLRLMSDKRLTPALLAVFADPAYPWTLELMAERCFLSRATFARYFAHSYHQTPQSWLTHLRMALASRLLIDERVLAVDIIAERCGFLSLSSFTKAFKKRYGITPAVYRKASLQKPGRRADSHLTA</sequence>
<dbReference type="PROSITE" id="PS00041">
    <property type="entry name" value="HTH_ARAC_FAMILY_1"/>
    <property type="match status" value="1"/>
</dbReference>
<dbReference type="InterPro" id="IPR032783">
    <property type="entry name" value="AraC_lig"/>
</dbReference>
<dbReference type="SUPFAM" id="SSF46689">
    <property type="entry name" value="Homeodomain-like"/>
    <property type="match status" value="2"/>
</dbReference>
<keyword evidence="1" id="KW-0805">Transcription regulation</keyword>
<evidence type="ECO:0000256" key="1">
    <source>
        <dbReference type="ARBA" id="ARBA00023015"/>
    </source>
</evidence>
<evidence type="ECO:0000313" key="6">
    <source>
        <dbReference type="EMBL" id="BDD51028.1"/>
    </source>
</evidence>
<evidence type="ECO:0000313" key="7">
    <source>
        <dbReference type="Proteomes" id="UP001320460"/>
    </source>
</evidence>
<evidence type="ECO:0000256" key="4">
    <source>
        <dbReference type="ARBA" id="ARBA00023163"/>
    </source>
</evidence>